<evidence type="ECO:0008006" key="9">
    <source>
        <dbReference type="Google" id="ProtNLM"/>
    </source>
</evidence>
<organism evidence="7 8">
    <name type="scientific">Gossypium klotzschianum</name>
    <dbReference type="NCBI Taxonomy" id="34286"/>
    <lineage>
        <taxon>Eukaryota</taxon>
        <taxon>Viridiplantae</taxon>
        <taxon>Streptophyta</taxon>
        <taxon>Embryophyta</taxon>
        <taxon>Tracheophyta</taxon>
        <taxon>Spermatophyta</taxon>
        <taxon>Magnoliopsida</taxon>
        <taxon>eudicotyledons</taxon>
        <taxon>Gunneridae</taxon>
        <taxon>Pentapetalae</taxon>
        <taxon>rosids</taxon>
        <taxon>malvids</taxon>
        <taxon>Malvales</taxon>
        <taxon>Malvaceae</taxon>
        <taxon>Malvoideae</taxon>
        <taxon>Gossypium</taxon>
    </lineage>
</organism>
<dbReference type="PANTHER" id="PTHR33078">
    <property type="entry name" value="PROTEIN YCF2-RELATED"/>
    <property type="match status" value="1"/>
</dbReference>
<keyword evidence="6" id="KW-0067">ATP-binding</keyword>
<evidence type="ECO:0000313" key="8">
    <source>
        <dbReference type="Proteomes" id="UP000593573"/>
    </source>
</evidence>
<dbReference type="AlphaFoldDB" id="A0A7J8U4A4"/>
<comment type="similarity">
    <text evidence="3">Belongs to the Ycf2 family.</text>
</comment>
<keyword evidence="4" id="KW-0934">Plastid</keyword>
<dbReference type="EMBL" id="JABFAB010000004">
    <property type="protein sequence ID" value="MBA0645235.1"/>
    <property type="molecule type" value="Genomic_DNA"/>
</dbReference>
<accession>A0A7J8U4A4</accession>
<feature type="non-terminal residue" evidence="7">
    <location>
        <position position="1"/>
    </location>
</feature>
<name>A0A7J8U4A4_9ROSI</name>
<keyword evidence="8" id="KW-1185">Reference proteome</keyword>
<dbReference type="GO" id="GO:0005524">
    <property type="term" value="F:ATP binding"/>
    <property type="evidence" value="ECO:0007669"/>
    <property type="project" value="UniProtKB-KW"/>
</dbReference>
<evidence type="ECO:0000313" key="7">
    <source>
        <dbReference type="EMBL" id="MBA0645235.1"/>
    </source>
</evidence>
<dbReference type="GO" id="GO:0009536">
    <property type="term" value="C:plastid"/>
    <property type="evidence" value="ECO:0007669"/>
    <property type="project" value="UniProtKB-SubCell"/>
</dbReference>
<proteinExistence type="inferred from homology"/>
<evidence type="ECO:0000256" key="4">
    <source>
        <dbReference type="ARBA" id="ARBA00022640"/>
    </source>
</evidence>
<evidence type="ECO:0000256" key="3">
    <source>
        <dbReference type="ARBA" id="ARBA00009361"/>
    </source>
</evidence>
<reference evidence="7 8" key="1">
    <citation type="journal article" date="2019" name="Genome Biol. Evol.">
        <title>Insights into the evolution of the New World diploid cottons (Gossypium, subgenus Houzingenia) based on genome sequencing.</title>
        <authorList>
            <person name="Grover C.E."/>
            <person name="Arick M.A. 2nd"/>
            <person name="Thrash A."/>
            <person name="Conover J.L."/>
            <person name="Sanders W.S."/>
            <person name="Peterson D.G."/>
            <person name="Frelichowski J.E."/>
            <person name="Scheffler J.A."/>
            <person name="Scheffler B.E."/>
            <person name="Wendel J.F."/>
        </authorList>
    </citation>
    <scope>NUCLEOTIDE SEQUENCE [LARGE SCALE GENOMIC DNA]</scope>
    <source>
        <strain evidence="7">57</strain>
        <tissue evidence="7">Leaf</tissue>
    </source>
</reference>
<comment type="function">
    <text evidence="1">Probable ATPase of unknown function. Its presence in a non-photosynthetic plant (Epifagus virginiana) and experiments in tobacco indicate that it has an essential function which is probably not related to photosynthesis.</text>
</comment>
<evidence type="ECO:0000256" key="6">
    <source>
        <dbReference type="ARBA" id="ARBA00022840"/>
    </source>
</evidence>
<dbReference type="OrthoDB" id="1679628at2759"/>
<gene>
    <name evidence="7" type="ORF">Goklo_013357</name>
</gene>
<comment type="subcellular location">
    <subcellularLocation>
        <location evidence="2">Plastid</location>
    </subcellularLocation>
</comment>
<dbReference type="PANTHER" id="PTHR33078:SF100">
    <property type="entry name" value="PROTEIN YCF2"/>
    <property type="match status" value="1"/>
</dbReference>
<evidence type="ECO:0000256" key="5">
    <source>
        <dbReference type="ARBA" id="ARBA00022741"/>
    </source>
</evidence>
<comment type="caution">
    <text evidence="7">The sequence shown here is derived from an EMBL/GenBank/DDBJ whole genome shotgun (WGS) entry which is preliminary data.</text>
</comment>
<dbReference type="Proteomes" id="UP000593573">
    <property type="component" value="Unassembled WGS sequence"/>
</dbReference>
<keyword evidence="5" id="KW-0547">Nucleotide-binding</keyword>
<protein>
    <recommendedName>
        <fullName evidence="9">Chloroplast envelope membrane protein</fullName>
    </recommendedName>
</protein>
<evidence type="ECO:0000256" key="2">
    <source>
        <dbReference type="ARBA" id="ARBA00004474"/>
    </source>
</evidence>
<sequence>DLFIDKKKKKNVSSDWIDNKIESWITNSDSINDKERKFLIQFSTLTIEKKIDQILFEFDS</sequence>
<evidence type="ECO:0000256" key="1">
    <source>
        <dbReference type="ARBA" id="ARBA00002329"/>
    </source>
</evidence>